<dbReference type="EMBL" id="FNBP01000020">
    <property type="protein sequence ID" value="SDH05489.1"/>
    <property type="molecule type" value="Genomic_DNA"/>
</dbReference>
<evidence type="ECO:0000256" key="2">
    <source>
        <dbReference type="ARBA" id="ARBA00010790"/>
    </source>
</evidence>
<dbReference type="OrthoDB" id="9785276at2"/>
<dbReference type="RefSeq" id="WP_093744187.1">
    <property type="nucleotide sequence ID" value="NZ_FNBP01000020.1"/>
</dbReference>
<dbReference type="PANTHER" id="PTHR11552">
    <property type="entry name" value="GLUCOSE-METHANOL-CHOLINE GMC OXIDOREDUCTASE"/>
    <property type="match status" value="1"/>
</dbReference>
<evidence type="ECO:0000256" key="4">
    <source>
        <dbReference type="ARBA" id="ARBA00022827"/>
    </source>
</evidence>
<feature type="binding site" evidence="5">
    <location>
        <position position="135"/>
    </location>
    <ligand>
        <name>FAD</name>
        <dbReference type="ChEBI" id="CHEBI:57692"/>
    </ligand>
</feature>
<dbReference type="Pfam" id="PF05199">
    <property type="entry name" value="GMC_oxred_C"/>
    <property type="match status" value="1"/>
</dbReference>
<accession>A0A1G7ZA56</accession>
<keyword evidence="3" id="KW-0285">Flavoprotein</keyword>
<organism evidence="7 8">
    <name type="scientific">Sulfitobacter delicatus</name>
    <dbReference type="NCBI Taxonomy" id="218672"/>
    <lineage>
        <taxon>Bacteria</taxon>
        <taxon>Pseudomonadati</taxon>
        <taxon>Pseudomonadota</taxon>
        <taxon>Alphaproteobacteria</taxon>
        <taxon>Rhodobacterales</taxon>
        <taxon>Roseobacteraceae</taxon>
        <taxon>Sulfitobacter</taxon>
    </lineage>
</organism>
<dbReference type="InterPro" id="IPR036188">
    <property type="entry name" value="FAD/NAD-bd_sf"/>
</dbReference>
<evidence type="ECO:0000313" key="8">
    <source>
        <dbReference type="Proteomes" id="UP000199399"/>
    </source>
</evidence>
<dbReference type="PROSITE" id="PS51318">
    <property type="entry name" value="TAT"/>
    <property type="match status" value="1"/>
</dbReference>
<dbReference type="GO" id="GO:0050660">
    <property type="term" value="F:flavin adenine dinucleotide binding"/>
    <property type="evidence" value="ECO:0007669"/>
    <property type="project" value="InterPro"/>
</dbReference>
<evidence type="ECO:0000313" key="7">
    <source>
        <dbReference type="EMBL" id="SDH05489.1"/>
    </source>
</evidence>
<dbReference type="GO" id="GO:0016614">
    <property type="term" value="F:oxidoreductase activity, acting on CH-OH group of donors"/>
    <property type="evidence" value="ECO:0007669"/>
    <property type="project" value="InterPro"/>
</dbReference>
<keyword evidence="4 5" id="KW-0274">FAD</keyword>
<reference evidence="8" key="1">
    <citation type="submission" date="2016-10" db="EMBL/GenBank/DDBJ databases">
        <authorList>
            <person name="Varghese N."/>
            <person name="Submissions S."/>
        </authorList>
    </citation>
    <scope>NUCLEOTIDE SEQUENCE [LARGE SCALE GENOMIC DNA]</scope>
    <source>
        <strain evidence="8">DSM 16477</strain>
    </source>
</reference>
<dbReference type="InterPro" id="IPR007867">
    <property type="entry name" value="GMC_OxRtase_C"/>
</dbReference>
<dbReference type="STRING" id="218672.SAMN04489759_12010"/>
<gene>
    <name evidence="7" type="ORF">SAMN04489759_12010</name>
</gene>
<comment type="cofactor">
    <cofactor evidence="1 5">
        <name>FAD</name>
        <dbReference type="ChEBI" id="CHEBI:57692"/>
    </cofactor>
</comment>
<dbReference type="AlphaFoldDB" id="A0A1G7ZA56"/>
<dbReference type="PIRSF" id="PIRSF000137">
    <property type="entry name" value="Alcohol_oxidase"/>
    <property type="match status" value="1"/>
</dbReference>
<name>A0A1G7ZA56_9RHOB</name>
<dbReference type="InterPro" id="IPR000172">
    <property type="entry name" value="GMC_OxRdtase_N"/>
</dbReference>
<evidence type="ECO:0000259" key="6">
    <source>
        <dbReference type="PROSITE" id="PS00624"/>
    </source>
</evidence>
<protein>
    <submittedName>
        <fullName evidence="7">Choline dehydrogenase</fullName>
    </submittedName>
</protein>
<evidence type="ECO:0000256" key="5">
    <source>
        <dbReference type="PIRSR" id="PIRSR000137-2"/>
    </source>
</evidence>
<dbReference type="PROSITE" id="PS00624">
    <property type="entry name" value="GMC_OXRED_2"/>
    <property type="match status" value="1"/>
</dbReference>
<dbReference type="SUPFAM" id="SSF54373">
    <property type="entry name" value="FAD-linked reductases, C-terminal domain"/>
    <property type="match status" value="1"/>
</dbReference>
<comment type="similarity">
    <text evidence="2">Belongs to the GMC oxidoreductase family.</text>
</comment>
<keyword evidence="8" id="KW-1185">Reference proteome</keyword>
<proteinExistence type="inferred from homology"/>
<dbReference type="NCBIfam" id="TIGR01409">
    <property type="entry name" value="TAT_signal_seq"/>
    <property type="match status" value="1"/>
</dbReference>
<dbReference type="InterPro" id="IPR019546">
    <property type="entry name" value="TAT_signal_bac_arc"/>
</dbReference>
<feature type="domain" description="Glucose-methanol-choline oxidoreductase N-terminal" evidence="6">
    <location>
        <begin position="305"/>
        <end position="319"/>
    </location>
</feature>
<dbReference type="SUPFAM" id="SSF51905">
    <property type="entry name" value="FAD/NAD(P)-binding domain"/>
    <property type="match status" value="1"/>
</dbReference>
<dbReference type="Gene3D" id="3.50.50.60">
    <property type="entry name" value="FAD/NAD(P)-binding domain"/>
    <property type="match status" value="1"/>
</dbReference>
<dbReference type="PANTHER" id="PTHR11552:SF147">
    <property type="entry name" value="CHOLINE DEHYDROGENASE, MITOCHONDRIAL"/>
    <property type="match status" value="1"/>
</dbReference>
<evidence type="ECO:0000256" key="3">
    <source>
        <dbReference type="ARBA" id="ARBA00022630"/>
    </source>
</evidence>
<dbReference type="Proteomes" id="UP000199399">
    <property type="component" value="Unassembled WGS sequence"/>
</dbReference>
<sequence length="575" mass="61072">MNTRNKTAEQAAVAREFDAGRLSRRDFMRKSAALGVTAAAPLAFGARHAKAQAADRYDYIVIGAGSAGCALAARLSEDADKNVLVLEAGPADENQYIHIPAAFPNLFQTPLDWAYTSTPQEHSDGLQLYMPRGKVFGGCSSINAMIYKRGNPVCYDAWGADNPGWSHADVLPLFKRSENNERGADDSHGVGGPLNVADLRDPNPVSLAMVEAAVEAGYPTQSDFNAGTDQEGFGLYQVTQKDGMRNSTAVAFLHPALERDNLAIQAEAHAQNLIIEDGRCTGVRFKAGEEMHEVFADAEVILSAGSIGSPQILMLSGIGPRAHLEEMGISVLHDLPGVGQNLQEHLMAPVAHVCTQPVTLAHALEPEQAELLGQGMGLLTSNIGEGGGYLTVMEDAPAPDLQFHFAPTWFISDGAGNPTDSEGFTILPSLVGTKSVGEITLASANPDDAPLINPNAFAEPQDLEILVEGVKIARKIMASPALDDFRGEERFPGPAVQTDEEIRNYLRGNSQTIYHPVGTCKMGSGDMAVVGADLKVHGIEGLRVADASIMPTIVNGNTNAAAIMIGEKCSDLIRA</sequence>
<evidence type="ECO:0000256" key="1">
    <source>
        <dbReference type="ARBA" id="ARBA00001974"/>
    </source>
</evidence>
<dbReference type="InterPro" id="IPR006311">
    <property type="entry name" value="TAT_signal"/>
</dbReference>
<dbReference type="Gene3D" id="3.30.560.10">
    <property type="entry name" value="Glucose Oxidase, domain 3"/>
    <property type="match status" value="1"/>
</dbReference>
<dbReference type="Pfam" id="PF00732">
    <property type="entry name" value="GMC_oxred_N"/>
    <property type="match status" value="1"/>
</dbReference>
<dbReference type="InterPro" id="IPR012132">
    <property type="entry name" value="GMC_OxRdtase"/>
</dbReference>